<sequence length="142" mass="16317">MLIVLLALMALVAMAGSLWRGHASWAEVFGPLAIAYFPAWYWLYLPWKVRRLYAQQRSLHQPFSVEIETAGLQFRTENGSGLLPWGNLYRWRESGKVFVLYQSDLLFSLIPKRCFESGAAQDEFRTTLARQVGPVDKPRARP</sequence>
<dbReference type="InterPro" id="IPR025588">
    <property type="entry name" value="YcxB-like_C"/>
</dbReference>
<protein>
    <submittedName>
        <fullName evidence="3">YcxB family protein</fullName>
    </submittedName>
</protein>
<feature type="transmembrane region" description="Helical" evidence="1">
    <location>
        <begin position="25"/>
        <end position="45"/>
    </location>
</feature>
<dbReference type="Proteomes" id="UP001606134">
    <property type="component" value="Unassembled WGS sequence"/>
</dbReference>
<dbReference type="Pfam" id="PF14317">
    <property type="entry name" value="YcxB"/>
    <property type="match status" value="1"/>
</dbReference>
<evidence type="ECO:0000313" key="4">
    <source>
        <dbReference type="Proteomes" id="UP001606134"/>
    </source>
</evidence>
<evidence type="ECO:0000256" key="1">
    <source>
        <dbReference type="SAM" id="Phobius"/>
    </source>
</evidence>
<evidence type="ECO:0000313" key="3">
    <source>
        <dbReference type="EMBL" id="MFG6486722.1"/>
    </source>
</evidence>
<feature type="domain" description="YcxB-like C-terminal" evidence="2">
    <location>
        <begin position="70"/>
        <end position="128"/>
    </location>
</feature>
<keyword evidence="4" id="KW-1185">Reference proteome</keyword>
<keyword evidence="1" id="KW-0472">Membrane</keyword>
<reference evidence="3 4" key="1">
    <citation type="submission" date="2024-08" db="EMBL/GenBank/DDBJ databases">
        <authorList>
            <person name="Lu H."/>
        </authorList>
    </citation>
    <scope>NUCLEOTIDE SEQUENCE [LARGE SCALE GENOMIC DNA]</scope>
    <source>
        <strain evidence="3 4">BYS78W</strain>
    </source>
</reference>
<accession>A0ABW7H9X4</accession>
<proteinExistence type="predicted"/>
<keyword evidence="1" id="KW-1133">Transmembrane helix</keyword>
<organism evidence="3 4">
    <name type="scientific">Pelomonas candidula</name>
    <dbReference type="NCBI Taxonomy" id="3299025"/>
    <lineage>
        <taxon>Bacteria</taxon>
        <taxon>Pseudomonadati</taxon>
        <taxon>Pseudomonadota</taxon>
        <taxon>Betaproteobacteria</taxon>
        <taxon>Burkholderiales</taxon>
        <taxon>Sphaerotilaceae</taxon>
        <taxon>Roseateles</taxon>
    </lineage>
</organism>
<keyword evidence="1" id="KW-0812">Transmembrane</keyword>
<comment type="caution">
    <text evidence="3">The sequence shown here is derived from an EMBL/GenBank/DDBJ whole genome shotgun (WGS) entry which is preliminary data.</text>
</comment>
<dbReference type="EMBL" id="JBIGIC010000003">
    <property type="protein sequence ID" value="MFG6486722.1"/>
    <property type="molecule type" value="Genomic_DNA"/>
</dbReference>
<evidence type="ECO:0000259" key="2">
    <source>
        <dbReference type="Pfam" id="PF14317"/>
    </source>
</evidence>
<gene>
    <name evidence="3" type="ORF">ACG04R_08575</name>
</gene>
<name>A0ABW7H9X4_9BURK</name>